<dbReference type="InterPro" id="IPR050091">
    <property type="entry name" value="PKS_NRPS_Biosynth_Enz"/>
</dbReference>
<dbReference type="SMART" id="SM00823">
    <property type="entry name" value="PKS_PP"/>
    <property type="match status" value="1"/>
</dbReference>
<dbReference type="Pfam" id="PF02801">
    <property type="entry name" value="Ketoacyl-synt_C"/>
    <property type="match status" value="1"/>
</dbReference>
<dbReference type="InterPro" id="IPR016035">
    <property type="entry name" value="Acyl_Trfase/lysoPLipase"/>
</dbReference>
<dbReference type="InterPro" id="IPR013968">
    <property type="entry name" value="PKS_KR"/>
</dbReference>
<dbReference type="Pfam" id="PF00550">
    <property type="entry name" value="PP-binding"/>
    <property type="match status" value="1"/>
</dbReference>
<dbReference type="SMART" id="SM00825">
    <property type="entry name" value="PKS_KS"/>
    <property type="match status" value="1"/>
</dbReference>
<dbReference type="InterPro" id="IPR001227">
    <property type="entry name" value="Ac_transferase_dom_sf"/>
</dbReference>
<reference evidence="6 7" key="1">
    <citation type="journal article" date="2013" name="Int. J. Syst. Evol. Microbiol.">
        <title>Aquimarina gracilis sp. nov., isolated from the gut microflora of a mussel, Mytilus coruscus, and emended description of Aquimarina spongiae.</title>
        <authorList>
            <person name="Park S.C."/>
            <person name="Choe H.N."/>
            <person name="Baik K.S."/>
            <person name="Seong C.N."/>
        </authorList>
    </citation>
    <scope>NUCLEOTIDE SEQUENCE [LARGE SCALE GENOMIC DNA]</scope>
    <source>
        <strain evidence="6 7">PSC32</strain>
    </source>
</reference>
<dbReference type="Pfam" id="PF00109">
    <property type="entry name" value="ketoacyl-synt"/>
    <property type="match status" value="1"/>
</dbReference>
<dbReference type="InterPro" id="IPR020841">
    <property type="entry name" value="PKS_Beta-ketoAc_synthase_dom"/>
</dbReference>
<proteinExistence type="predicted"/>
<dbReference type="Pfam" id="PF00698">
    <property type="entry name" value="Acyl_transf_1"/>
    <property type="match status" value="1"/>
</dbReference>
<dbReference type="CDD" id="cd00833">
    <property type="entry name" value="PKS"/>
    <property type="match status" value="1"/>
</dbReference>
<dbReference type="SUPFAM" id="SSF51735">
    <property type="entry name" value="NAD(P)-binding Rossmann-fold domains"/>
    <property type="match status" value="1"/>
</dbReference>
<feature type="domain" description="Ketosynthase family 3 (KS3)" evidence="5">
    <location>
        <begin position="2"/>
        <end position="426"/>
    </location>
</feature>
<dbReference type="Gene3D" id="3.40.366.10">
    <property type="entry name" value="Malonyl-Coenzyme A Acyl Carrier Protein, domain 2"/>
    <property type="match status" value="1"/>
</dbReference>
<dbReference type="SUPFAM" id="SSF53901">
    <property type="entry name" value="Thiolase-like"/>
    <property type="match status" value="1"/>
</dbReference>
<dbReference type="Gene3D" id="3.40.47.10">
    <property type="match status" value="1"/>
</dbReference>
<dbReference type="InterPro" id="IPR036736">
    <property type="entry name" value="ACP-like_sf"/>
</dbReference>
<evidence type="ECO:0000313" key="7">
    <source>
        <dbReference type="Proteomes" id="UP001327027"/>
    </source>
</evidence>
<dbReference type="PANTHER" id="PTHR43775">
    <property type="entry name" value="FATTY ACID SYNTHASE"/>
    <property type="match status" value="1"/>
</dbReference>
<keyword evidence="2" id="KW-0597">Phosphoprotein</keyword>
<evidence type="ECO:0000256" key="3">
    <source>
        <dbReference type="ARBA" id="ARBA00022679"/>
    </source>
</evidence>
<dbReference type="PROSITE" id="PS00012">
    <property type="entry name" value="PHOSPHOPANTETHEINE"/>
    <property type="match status" value="1"/>
</dbReference>
<dbReference type="PROSITE" id="PS52004">
    <property type="entry name" value="KS3_2"/>
    <property type="match status" value="1"/>
</dbReference>
<dbReference type="SMART" id="SM00822">
    <property type="entry name" value="PKS_KR"/>
    <property type="match status" value="1"/>
</dbReference>
<evidence type="ECO:0000313" key="6">
    <source>
        <dbReference type="EMBL" id="MEB3344965.1"/>
    </source>
</evidence>
<dbReference type="SMART" id="SM00827">
    <property type="entry name" value="PKS_AT"/>
    <property type="match status" value="1"/>
</dbReference>
<dbReference type="InterPro" id="IPR009081">
    <property type="entry name" value="PP-bd_ACP"/>
</dbReference>
<dbReference type="InterPro" id="IPR006162">
    <property type="entry name" value="Ppantetheine_attach_site"/>
</dbReference>
<sequence length="1465" mass="165448">MKRDIAIIGMSGKFPKSNNIEEFWRNLVEEKELIHFFSDEELIDRGVDKKEIDQENYIKAASFIENTNAFDYPFFNYTLDEARIMNPQTRMMHQLVWEALEKSGCDTETYTKKIGIFLGANKDLNWSLHAMLTNDLNVDQLTKGKLSNPNFMASLIAYKLNFKGPCYFIDTACSTSLSTAHLACRSLLLNECGIAVAGGIRLLSNEDNGYKYVEGSIMSNDGHNRSFDSKSSGTLGTDGAGVVILKRLEDAIKDNDNIYAVIKGTAMNNDGNAKAGYTMPSVDGQSECIKLAQKIAGVSPEEVSYIEAHGTGTKIGDPIEVESLNLAFNNNTNHKCAIGTIKSNMGHADEAAGVMGLIKTALSIKNKTIPASLHYQEANPTINFESGPFYVNHQTKEWIADQGKLRTAGVSSLGIGGTNIHVVLQEFPALEENKKDSPYKLIRYSAKSDTALENYESRLLSFLENQTVDVDNLAYTLQVGRKQFDLAKYLVVKDKDELINVLKNKKVKENVVKTKTDIVFMFSGQGSQYLNMGRDLYDFFPKFKESLDLGLNALQELNGTDYRKILFEGNDANADLINQTLYTQPILFVFEYALAQLLIDFGIAPSCMIGHSLGEYVAATISGVFTFQDALKIVSKRAQLMSEVPEGDMLSIGLPHDNIEEEILKKVSIAAINSPDSFVVSGTKENIAEVKEKLETKGIQFTVLKTSHAFHSKMMETILDDFEEELRSITLHEPKIPFVSNITGNLITKDEATSTNYWSSHIVEAVCFEKGIKTLIKQDNTLFVEVGPGRTLTTFYNKCQNRDLTNDVITTIRHPKERVNDNEHFLGFLGKLWINGLDIRWDKYYQGDKPNKISVPTYAFDEYDIPSKVKIDESLLKLSGAGQIKKDVSESLYMPSWKPMPNSIFEKTEFSNANNYIVFADTSEFSVKLVNKLEENGKNVLKVLKGEHFEVLESGDVIINSEEITTYKLLKDHIGTIDFNFDFIIYTWELTKQTKTDNLKGYLHYNYIFNHVLNIINGLKLEDTKTLKKIVVLSYKNHSVTGEEKLEYINQHTGTLLNVLTQENQNVCASFLDIDIDSYNINEIIKEFENDTKYYTVAFRNGKRWVSFYESLPSIKDEQVKVASIKKQGNYLITGTLDDIEFTLANHLLNDYETNVIIFSNKGPFKWTEKEKQRYEQLKQQPGNAVCLHVDITDYATFLKEIKKIENKYGAIDGIIHTARCTEIKDIELISSITEASIQKHFSLRVDGLLTIKRFVQERNVDFVKVISSLSSFLGGVSYGAYATASSQMDSLTLQENAKWSVLNLDRVHDDNQWICPEELIKVFQYSFLYDNLQQVIVSKRDLNNPVRNSENIEKPKNNVKVNRKVLKTSFTAPQNETETEVVLLFENLFGITELGVEDDFFELGGDSLKAVMLINKLKNKLGVVLTMSDIFSNKTIGDISKLIDQTKWMQDDINENEEVDTIVI</sequence>
<dbReference type="SUPFAM" id="SSF55048">
    <property type="entry name" value="Probable ACP-binding domain of malonyl-CoA ACP transacylase"/>
    <property type="match status" value="1"/>
</dbReference>
<evidence type="ECO:0000259" key="4">
    <source>
        <dbReference type="PROSITE" id="PS50075"/>
    </source>
</evidence>
<evidence type="ECO:0000256" key="1">
    <source>
        <dbReference type="ARBA" id="ARBA00022450"/>
    </source>
</evidence>
<dbReference type="Gene3D" id="1.10.1200.10">
    <property type="entry name" value="ACP-like"/>
    <property type="match status" value="1"/>
</dbReference>
<dbReference type="PANTHER" id="PTHR43775:SF51">
    <property type="entry name" value="INACTIVE PHENOLPHTHIOCEROL SYNTHESIS POLYKETIDE SYNTHASE TYPE I PKS1-RELATED"/>
    <property type="match status" value="1"/>
</dbReference>
<organism evidence="6 7">
    <name type="scientific">Aquimarina gracilis</name>
    <dbReference type="NCBI Taxonomy" id="874422"/>
    <lineage>
        <taxon>Bacteria</taxon>
        <taxon>Pseudomonadati</taxon>
        <taxon>Bacteroidota</taxon>
        <taxon>Flavobacteriia</taxon>
        <taxon>Flavobacteriales</taxon>
        <taxon>Flavobacteriaceae</taxon>
        <taxon>Aquimarina</taxon>
    </lineage>
</organism>
<evidence type="ECO:0000256" key="2">
    <source>
        <dbReference type="ARBA" id="ARBA00022553"/>
    </source>
</evidence>
<dbReference type="Pfam" id="PF22621">
    <property type="entry name" value="CurL-like_PKS_C"/>
    <property type="match status" value="1"/>
</dbReference>
<dbReference type="SUPFAM" id="SSF47336">
    <property type="entry name" value="ACP-like"/>
    <property type="match status" value="1"/>
</dbReference>
<dbReference type="Gene3D" id="3.40.50.720">
    <property type="entry name" value="NAD(P)-binding Rossmann-like Domain"/>
    <property type="match status" value="1"/>
</dbReference>
<accession>A0ABU5ZSI2</accession>
<dbReference type="Gene3D" id="3.30.70.3290">
    <property type="match status" value="1"/>
</dbReference>
<dbReference type="InterPro" id="IPR016036">
    <property type="entry name" value="Malonyl_transacylase_ACP-bd"/>
</dbReference>
<keyword evidence="3" id="KW-0808">Transferase</keyword>
<dbReference type="InterPro" id="IPR020806">
    <property type="entry name" value="PKS_PP-bd"/>
</dbReference>
<dbReference type="InterPro" id="IPR016039">
    <property type="entry name" value="Thiolase-like"/>
</dbReference>
<dbReference type="PROSITE" id="PS50075">
    <property type="entry name" value="CARRIER"/>
    <property type="match status" value="1"/>
</dbReference>
<dbReference type="EMBL" id="JAYKLX010000002">
    <property type="protein sequence ID" value="MEB3344965.1"/>
    <property type="molecule type" value="Genomic_DNA"/>
</dbReference>
<comment type="caution">
    <text evidence="6">The sequence shown here is derived from an EMBL/GenBank/DDBJ whole genome shotgun (WGS) entry which is preliminary data.</text>
</comment>
<dbReference type="InterPro" id="IPR014031">
    <property type="entry name" value="Ketoacyl_synth_C"/>
</dbReference>
<dbReference type="InterPro" id="IPR014043">
    <property type="entry name" value="Acyl_transferase_dom"/>
</dbReference>
<name>A0ABU5ZSI2_9FLAO</name>
<gene>
    <name evidence="6" type="ORF">U6A24_05805</name>
</gene>
<dbReference type="SUPFAM" id="SSF52151">
    <property type="entry name" value="FabD/lysophospholipase-like"/>
    <property type="match status" value="1"/>
</dbReference>
<evidence type="ECO:0000259" key="5">
    <source>
        <dbReference type="PROSITE" id="PS52004"/>
    </source>
</evidence>
<keyword evidence="7" id="KW-1185">Reference proteome</keyword>
<dbReference type="Proteomes" id="UP001327027">
    <property type="component" value="Unassembled WGS sequence"/>
</dbReference>
<dbReference type="RefSeq" id="WP_324178988.1">
    <property type="nucleotide sequence ID" value="NZ_BAABAW010000003.1"/>
</dbReference>
<dbReference type="InterPro" id="IPR014030">
    <property type="entry name" value="Ketoacyl_synth_N"/>
</dbReference>
<dbReference type="Pfam" id="PF08659">
    <property type="entry name" value="KR"/>
    <property type="match status" value="1"/>
</dbReference>
<dbReference type="InterPro" id="IPR036291">
    <property type="entry name" value="NAD(P)-bd_dom_sf"/>
</dbReference>
<dbReference type="Gene3D" id="3.30.70.250">
    <property type="entry name" value="Malonyl-CoA ACP transacylase, ACP-binding"/>
    <property type="match status" value="1"/>
</dbReference>
<keyword evidence="1" id="KW-0596">Phosphopantetheine</keyword>
<feature type="domain" description="Carrier" evidence="4">
    <location>
        <begin position="1373"/>
        <end position="1448"/>
    </location>
</feature>
<protein>
    <submittedName>
        <fullName evidence="6">SDR family NAD(P)-dependent oxidoreductase</fullName>
    </submittedName>
</protein>
<dbReference type="InterPro" id="IPR057326">
    <property type="entry name" value="KR_dom"/>
</dbReference>